<organism evidence="2 3">
    <name type="scientific">Hibiscus trionum</name>
    <name type="common">Flower of an hour</name>
    <dbReference type="NCBI Taxonomy" id="183268"/>
    <lineage>
        <taxon>Eukaryota</taxon>
        <taxon>Viridiplantae</taxon>
        <taxon>Streptophyta</taxon>
        <taxon>Embryophyta</taxon>
        <taxon>Tracheophyta</taxon>
        <taxon>Spermatophyta</taxon>
        <taxon>Magnoliopsida</taxon>
        <taxon>eudicotyledons</taxon>
        <taxon>Gunneridae</taxon>
        <taxon>Pentapetalae</taxon>
        <taxon>rosids</taxon>
        <taxon>malvids</taxon>
        <taxon>Malvales</taxon>
        <taxon>Malvaceae</taxon>
        <taxon>Malvoideae</taxon>
        <taxon>Hibiscus</taxon>
    </lineage>
</organism>
<dbReference type="PANTHER" id="PTHR35549:SF3">
    <property type="entry name" value="E3 UBIQUITIN-PROTEIN LIGASE LIN"/>
    <property type="match status" value="1"/>
</dbReference>
<dbReference type="PANTHER" id="PTHR35549">
    <property type="entry name" value="OS04G0584500 PROTEIN"/>
    <property type="match status" value="1"/>
</dbReference>
<evidence type="ECO:0000313" key="2">
    <source>
        <dbReference type="EMBL" id="GMI94134.1"/>
    </source>
</evidence>
<comment type="caution">
    <text evidence="2">The sequence shown here is derived from an EMBL/GenBank/DDBJ whole genome shotgun (WGS) entry which is preliminary data.</text>
</comment>
<name>A0A9W7IDP8_HIBTR</name>
<sequence length="117" mass="13223">MVKSAMKRFMNNLSGLLRCWEAYSREATTENWLLKLASFHKISGDSFHKKDIGDNFLYEEEEATENRQRKAGIQLLDSGNKRVLAALSNSMAKGIPSLARASLVTIACMRCFLNEFS</sequence>
<dbReference type="EMBL" id="BSYR01000025">
    <property type="protein sequence ID" value="GMI94134.1"/>
    <property type="molecule type" value="Genomic_DNA"/>
</dbReference>
<protein>
    <recommendedName>
        <fullName evidence="1">Putative E3 ubiquitin-protein ligase LIN ARM-like domain-containing protein</fullName>
    </recommendedName>
</protein>
<reference evidence="2" key="1">
    <citation type="submission" date="2023-05" db="EMBL/GenBank/DDBJ databases">
        <title>Genome and transcriptome analyses reveal genes involved in the formation of fine ridges on petal epidermal cells in Hibiscus trionum.</title>
        <authorList>
            <person name="Koshimizu S."/>
            <person name="Masuda S."/>
            <person name="Ishii T."/>
            <person name="Shirasu K."/>
            <person name="Hoshino A."/>
            <person name="Arita M."/>
        </authorList>
    </citation>
    <scope>NUCLEOTIDE SEQUENCE</scope>
    <source>
        <strain evidence="2">Hamamatsu line</strain>
    </source>
</reference>
<feature type="domain" description="Putative E3 ubiquitin-protein ligase LIN ARM-like" evidence="1">
    <location>
        <begin position="22"/>
        <end position="114"/>
    </location>
</feature>
<keyword evidence="3" id="KW-1185">Reference proteome</keyword>
<dbReference type="Proteomes" id="UP001165190">
    <property type="component" value="Unassembled WGS sequence"/>
</dbReference>
<evidence type="ECO:0000313" key="3">
    <source>
        <dbReference type="Proteomes" id="UP001165190"/>
    </source>
</evidence>
<gene>
    <name evidence="2" type="ORF">HRI_003082700</name>
</gene>
<dbReference type="InterPro" id="IPR055566">
    <property type="entry name" value="ARM_LIN"/>
</dbReference>
<evidence type="ECO:0000259" key="1">
    <source>
        <dbReference type="Pfam" id="PF23628"/>
    </source>
</evidence>
<dbReference type="Pfam" id="PF23628">
    <property type="entry name" value="ARM_LIN_C"/>
    <property type="match status" value="1"/>
</dbReference>
<accession>A0A9W7IDP8</accession>
<dbReference type="OrthoDB" id="635642at2759"/>
<proteinExistence type="predicted"/>
<dbReference type="AlphaFoldDB" id="A0A9W7IDP8"/>